<gene>
    <name evidence="1" type="ORF">FKW44_019760</name>
</gene>
<dbReference type="AlphaFoldDB" id="A0A7T8JYM7"/>
<organism evidence="1 2">
    <name type="scientific">Caligus rogercresseyi</name>
    <name type="common">Sea louse</name>
    <dbReference type="NCBI Taxonomy" id="217165"/>
    <lineage>
        <taxon>Eukaryota</taxon>
        <taxon>Metazoa</taxon>
        <taxon>Ecdysozoa</taxon>
        <taxon>Arthropoda</taxon>
        <taxon>Crustacea</taxon>
        <taxon>Multicrustacea</taxon>
        <taxon>Hexanauplia</taxon>
        <taxon>Copepoda</taxon>
        <taxon>Siphonostomatoida</taxon>
        <taxon>Caligidae</taxon>
        <taxon>Caligus</taxon>
    </lineage>
</organism>
<dbReference type="Proteomes" id="UP000595437">
    <property type="component" value="Chromosome 14"/>
</dbReference>
<dbReference type="EMBL" id="CP045903">
    <property type="protein sequence ID" value="QQP39011.1"/>
    <property type="molecule type" value="Genomic_DNA"/>
</dbReference>
<accession>A0A7T8JYM7</accession>
<protein>
    <submittedName>
        <fullName evidence="1">Uncharacterized protein</fullName>
    </submittedName>
</protein>
<sequence length="72" mass="8371">MKDLDIQRLLIAQCRRSDRIGLQNAKIGDRSNHPPEVVSKSFRQVCQEARERKNNCELNEELSLTKMKLSCK</sequence>
<dbReference type="OrthoDB" id="7331812at2759"/>
<feature type="non-terminal residue" evidence="1">
    <location>
        <position position="72"/>
    </location>
</feature>
<reference evidence="2" key="1">
    <citation type="submission" date="2021-01" db="EMBL/GenBank/DDBJ databases">
        <title>Caligus Genome Assembly.</title>
        <authorList>
            <person name="Gallardo-Escarate C."/>
        </authorList>
    </citation>
    <scope>NUCLEOTIDE SEQUENCE [LARGE SCALE GENOMIC DNA]</scope>
</reference>
<name>A0A7T8JYM7_CALRO</name>
<evidence type="ECO:0000313" key="1">
    <source>
        <dbReference type="EMBL" id="QQP39011.1"/>
    </source>
</evidence>
<evidence type="ECO:0000313" key="2">
    <source>
        <dbReference type="Proteomes" id="UP000595437"/>
    </source>
</evidence>
<proteinExistence type="predicted"/>
<keyword evidence="2" id="KW-1185">Reference proteome</keyword>